<gene>
    <name evidence="2" type="ORF">D9K81_16535</name>
</gene>
<evidence type="ECO:0000313" key="2">
    <source>
        <dbReference type="EMBL" id="RLL17878.1"/>
    </source>
</evidence>
<dbReference type="Pfam" id="PF13643">
    <property type="entry name" value="DUF4145"/>
    <property type="match status" value="1"/>
</dbReference>
<organism evidence="2 3">
    <name type="scientific">Acinetobacter chengduensis</name>
    <dbReference type="NCBI Taxonomy" id="2420890"/>
    <lineage>
        <taxon>Bacteria</taxon>
        <taxon>Pseudomonadati</taxon>
        <taxon>Pseudomonadota</taxon>
        <taxon>Gammaproteobacteria</taxon>
        <taxon>Moraxellales</taxon>
        <taxon>Moraxellaceae</taxon>
        <taxon>Acinetobacter</taxon>
    </lineage>
</organism>
<reference evidence="2 3" key="1">
    <citation type="submission" date="2018-09" db="EMBL/GenBank/DDBJ databases">
        <title>The draft genome of Acinetobacter sp. strains.</title>
        <authorList>
            <person name="Qin J."/>
            <person name="Feng Y."/>
            <person name="Zong Z."/>
        </authorList>
    </citation>
    <scope>NUCLEOTIDE SEQUENCE [LARGE SCALE GENOMIC DNA]</scope>
    <source>
        <strain evidence="2 3">WCHAc060005</strain>
    </source>
</reference>
<evidence type="ECO:0000259" key="1">
    <source>
        <dbReference type="Pfam" id="PF13643"/>
    </source>
</evidence>
<sequence length="242" mass="27166">MSTFIFDCPNCSAKKSTFDVNGSEPKGVTVSTSNDWYLFSTCRSCSVSICINARVTYSTSLSLDSKCGKNANLRIQALREFLSKGCSIESGFVDFKYSPILPSTELPPEYLPDEVESLFKEAAKCYAISCYNASGAMFRLCLDITTKNIISQYASLNPTTNDKKTIHSRLNWIFNNNILPKQLEELSRCIKDDGNDAAHDGSLSKDDAADLLDFTYILLERIYTEPARIQTAHQRRVERRQV</sequence>
<dbReference type="EMBL" id="RCHC01000027">
    <property type="protein sequence ID" value="RLL17878.1"/>
    <property type="molecule type" value="Genomic_DNA"/>
</dbReference>
<accession>A0ABX9TRK5</accession>
<proteinExistence type="predicted"/>
<dbReference type="Proteomes" id="UP000280271">
    <property type="component" value="Unassembled WGS sequence"/>
</dbReference>
<evidence type="ECO:0000313" key="3">
    <source>
        <dbReference type="Proteomes" id="UP000280271"/>
    </source>
</evidence>
<dbReference type="InterPro" id="IPR025285">
    <property type="entry name" value="DUF4145"/>
</dbReference>
<protein>
    <submittedName>
        <fullName evidence="2">DUF4145 domain-containing protein</fullName>
    </submittedName>
</protein>
<dbReference type="RefSeq" id="WP_121523777.1">
    <property type="nucleotide sequence ID" value="NZ_RCHC01000027.1"/>
</dbReference>
<feature type="domain" description="DUF4145" evidence="1">
    <location>
        <begin position="120"/>
        <end position="215"/>
    </location>
</feature>
<comment type="caution">
    <text evidence="2">The sequence shown here is derived from an EMBL/GenBank/DDBJ whole genome shotgun (WGS) entry which is preliminary data.</text>
</comment>
<name>A0ABX9TRK5_9GAMM</name>
<keyword evidence="3" id="KW-1185">Reference proteome</keyword>